<organism evidence="3 5">
    <name type="scientific">Clostridium formicaceticum</name>
    <dbReference type="NCBI Taxonomy" id="1497"/>
    <lineage>
        <taxon>Bacteria</taxon>
        <taxon>Bacillati</taxon>
        <taxon>Bacillota</taxon>
        <taxon>Clostridia</taxon>
        <taxon>Eubacteriales</taxon>
        <taxon>Clostridiaceae</taxon>
        <taxon>Clostridium</taxon>
    </lineage>
</organism>
<accession>A0AAC9RQD4</accession>
<dbReference type="RefSeq" id="WP_070964969.1">
    <property type="nucleotide sequence ID" value="NZ_CP017603.1"/>
</dbReference>
<dbReference type="PANTHER" id="PTHR37103">
    <property type="entry name" value="PUTATIVE-RELATED"/>
    <property type="match status" value="1"/>
</dbReference>
<protein>
    <recommendedName>
        <fullName evidence="1">DUF6602 domain-containing protein</fullName>
    </recommendedName>
</protein>
<name>A0AAC9RQD4_9CLOT</name>
<dbReference type="Proteomes" id="UP000177894">
    <property type="component" value="Chromosome"/>
</dbReference>
<dbReference type="Proteomes" id="UP000192478">
    <property type="component" value="Chromosome"/>
</dbReference>
<evidence type="ECO:0000313" key="5">
    <source>
        <dbReference type="Proteomes" id="UP000192478"/>
    </source>
</evidence>
<dbReference type="EMBL" id="CP017603">
    <property type="protein sequence ID" value="AOY75359.1"/>
    <property type="molecule type" value="Genomic_DNA"/>
</dbReference>
<proteinExistence type="predicted"/>
<evidence type="ECO:0000313" key="4">
    <source>
        <dbReference type="Proteomes" id="UP000177894"/>
    </source>
</evidence>
<evidence type="ECO:0000313" key="2">
    <source>
        <dbReference type="EMBL" id="AOY75359.1"/>
    </source>
</evidence>
<reference evidence="3 5" key="2">
    <citation type="submission" date="2017-03" db="EMBL/GenBank/DDBJ databases">
        <title>Complete sequence of Clostridium formicaceticum DSM 92.</title>
        <authorList>
            <person name="Poehlein A."/>
            <person name="Karl M."/>
            <person name="Bengelsdorf F.R."/>
            <person name="Duerre P."/>
            <person name="Daniel R."/>
        </authorList>
    </citation>
    <scope>NUCLEOTIDE SEQUENCE [LARGE SCALE GENOMIC DNA]</scope>
    <source>
        <strain evidence="3 5">DSM 92</strain>
    </source>
</reference>
<dbReference type="EMBL" id="CP020559">
    <property type="protein sequence ID" value="ARE89814.1"/>
    <property type="molecule type" value="Genomic_DNA"/>
</dbReference>
<dbReference type="PANTHER" id="PTHR37103:SF1">
    <property type="entry name" value="DUF6602 DOMAIN-CONTAINING PROTEIN"/>
    <property type="match status" value="1"/>
</dbReference>
<dbReference type="InterPro" id="IPR046537">
    <property type="entry name" value="DUF6602"/>
</dbReference>
<dbReference type="Pfam" id="PF20247">
    <property type="entry name" value="DUF6602"/>
    <property type="match status" value="1"/>
</dbReference>
<dbReference type="KEGG" id="cfm:BJL90_05270"/>
<gene>
    <name evidence="2" type="ORF">BJL90_05270</name>
    <name evidence="3" type="ORF">CLFO_42970</name>
</gene>
<feature type="domain" description="DUF6602" evidence="1">
    <location>
        <begin position="35"/>
        <end position="132"/>
    </location>
</feature>
<keyword evidence="4" id="KW-1185">Reference proteome</keyword>
<dbReference type="AlphaFoldDB" id="A0AAC9RQD4"/>
<evidence type="ECO:0000313" key="3">
    <source>
        <dbReference type="EMBL" id="ARE89814.1"/>
    </source>
</evidence>
<evidence type="ECO:0000259" key="1">
    <source>
        <dbReference type="Pfam" id="PF20247"/>
    </source>
</evidence>
<reference evidence="2 4" key="1">
    <citation type="submission" date="2016-10" db="EMBL/GenBank/DDBJ databases">
        <title>Complete Genome Sequence of Acetogen Clostridium formicoaceticum ATCC 27076.</title>
        <authorList>
            <person name="Bao T."/>
            <person name="Cheng C."/>
            <person name="Zhao J."/>
            <person name="Yang S.-T."/>
            <person name="Wang J."/>
            <person name="Wang M."/>
        </authorList>
    </citation>
    <scope>NUCLEOTIDE SEQUENCE [LARGE SCALE GENOMIC DNA]</scope>
    <source>
        <strain evidence="2 4">ATCC 27076</strain>
    </source>
</reference>
<dbReference type="CDD" id="cd21173">
    <property type="entry name" value="NucC-like"/>
    <property type="match status" value="1"/>
</dbReference>
<sequence>MPRNRLELRIKDYHKSISLEFNIIKDRVRYLIGDSHWGEDGRYKEIILMNVLKKYLPKNFSVGTGFIMNNDDYESISTQIDIIIYENTYPILFKEGDFVVVNSANVVGVIEVKSKFDNSRFESVIKKSEEIGQLINRRIFNGIFYYESNQGVYFEEEEINLNFRNVLQNTVGKVNHIAIGENQFIKFWEEGNPSLNNGNPCMSLYELSNLSFSYFITNCIEITYLLSKDYQDNTDNLGWFLYPIEGTKETQRKNNIEITIR</sequence>